<dbReference type="InterPro" id="IPR000626">
    <property type="entry name" value="Ubiquitin-like_dom"/>
</dbReference>
<reference evidence="2 3" key="1">
    <citation type="submission" date="2024-03" db="EMBL/GenBank/DDBJ databases">
        <title>A high-quality draft genome sequence of Diaporthe vaccinii, a causative agent of upright dieback and viscid rot disease in cranberry plants.</title>
        <authorList>
            <person name="Sarrasin M."/>
            <person name="Lang B.F."/>
            <person name="Burger G."/>
        </authorList>
    </citation>
    <scope>NUCLEOTIDE SEQUENCE [LARGE SCALE GENOMIC DNA]</scope>
    <source>
        <strain evidence="2 3">IS7</strain>
    </source>
</reference>
<feature type="domain" description="Ubiquitin-like" evidence="1">
    <location>
        <begin position="176"/>
        <end position="251"/>
    </location>
</feature>
<dbReference type="InterPro" id="IPR029071">
    <property type="entry name" value="Ubiquitin-like_domsf"/>
</dbReference>
<comment type="caution">
    <text evidence="2">The sequence shown here is derived from an EMBL/GenBank/DDBJ whole genome shotgun (WGS) entry which is preliminary data.</text>
</comment>
<gene>
    <name evidence="2" type="ORF">FJTKL_10543</name>
</gene>
<accession>A0ABR4EJ27</accession>
<dbReference type="PANTHER" id="PTHR10666">
    <property type="entry name" value="UBIQUITIN"/>
    <property type="match status" value="1"/>
</dbReference>
<sequence>MPQGLEISFERTIHVPDNKELSHLPPSLGSFPVYKVQDYAHRLPQSMVDKGGVFFPMHQKEAMWINFKATAPFMIKIYCGGINVVSGEHAAESANTKQRRAKLLTKGELIQDYVVLPEQPWIDGVAIKPAVVRQFVAMPLGQGYTVEAQLTGGEVVGGLMFEITPAFCEPKDQGPLEIYINTMTGRTITMLCFPDDDIYTIKSRVQELEGLTPDRQRLIYEGRQLEDAETLRHYNIEKGHTLHLVERLRGGGGPVLSELGIAAGGLIKQHIRKDTRNPKGWVKGLAIPFRVQILDSSTFRQVTGEEPPACPTDAEAYAKTGVPFFDLYEENSTDVSGAETFGALQSINEIDMASGQSDGPEPAVHPRVTSLRGSSLGTTNWNDGNAFRVEDPDGLLSPGGPYRDFRTLADLEAEVRDLKLGSKCD</sequence>
<dbReference type="PRINTS" id="PR00348">
    <property type="entry name" value="UBIQUITIN"/>
</dbReference>
<organism evidence="2 3">
    <name type="scientific">Diaporthe vaccinii</name>
    <dbReference type="NCBI Taxonomy" id="105482"/>
    <lineage>
        <taxon>Eukaryota</taxon>
        <taxon>Fungi</taxon>
        <taxon>Dikarya</taxon>
        <taxon>Ascomycota</taxon>
        <taxon>Pezizomycotina</taxon>
        <taxon>Sordariomycetes</taxon>
        <taxon>Sordariomycetidae</taxon>
        <taxon>Diaporthales</taxon>
        <taxon>Diaporthaceae</taxon>
        <taxon>Diaporthe</taxon>
        <taxon>Diaporthe eres species complex</taxon>
    </lineage>
</organism>
<dbReference type="InterPro" id="IPR050158">
    <property type="entry name" value="Ubiquitin_ubiquitin-like"/>
</dbReference>
<keyword evidence="3" id="KW-1185">Reference proteome</keyword>
<dbReference type="Pfam" id="PF00240">
    <property type="entry name" value="ubiquitin"/>
    <property type="match status" value="1"/>
</dbReference>
<dbReference type="SUPFAM" id="SSF54236">
    <property type="entry name" value="Ubiquitin-like"/>
    <property type="match status" value="1"/>
</dbReference>
<name>A0ABR4EJ27_9PEZI</name>
<evidence type="ECO:0000313" key="2">
    <source>
        <dbReference type="EMBL" id="KAL2282438.1"/>
    </source>
</evidence>
<dbReference type="InterPro" id="IPR019956">
    <property type="entry name" value="Ubiquitin_dom"/>
</dbReference>
<evidence type="ECO:0000313" key="3">
    <source>
        <dbReference type="Proteomes" id="UP001600888"/>
    </source>
</evidence>
<protein>
    <recommendedName>
        <fullName evidence="1">Ubiquitin-like domain-containing protein</fullName>
    </recommendedName>
</protein>
<dbReference type="PROSITE" id="PS50053">
    <property type="entry name" value="UBIQUITIN_2"/>
    <property type="match status" value="1"/>
</dbReference>
<dbReference type="EMBL" id="JBAWTH010000049">
    <property type="protein sequence ID" value="KAL2282438.1"/>
    <property type="molecule type" value="Genomic_DNA"/>
</dbReference>
<dbReference type="SMART" id="SM00213">
    <property type="entry name" value="UBQ"/>
    <property type="match status" value="1"/>
</dbReference>
<evidence type="ECO:0000259" key="1">
    <source>
        <dbReference type="PROSITE" id="PS50053"/>
    </source>
</evidence>
<dbReference type="Proteomes" id="UP001600888">
    <property type="component" value="Unassembled WGS sequence"/>
</dbReference>
<dbReference type="Gene3D" id="3.10.20.90">
    <property type="entry name" value="Phosphatidylinositol 3-kinase Catalytic Subunit, Chain A, domain 1"/>
    <property type="match status" value="1"/>
</dbReference>
<proteinExistence type="predicted"/>